<protein>
    <submittedName>
        <fullName evidence="1">Uncharacterized protein</fullName>
    </submittedName>
</protein>
<accession>A0A0F9MCZ9</accession>
<reference evidence="1" key="1">
    <citation type="journal article" date="2015" name="Nature">
        <title>Complex archaea that bridge the gap between prokaryotes and eukaryotes.</title>
        <authorList>
            <person name="Spang A."/>
            <person name="Saw J.H."/>
            <person name="Jorgensen S.L."/>
            <person name="Zaremba-Niedzwiedzka K."/>
            <person name="Martijn J."/>
            <person name="Lind A.E."/>
            <person name="van Eijk R."/>
            <person name="Schleper C."/>
            <person name="Guy L."/>
            <person name="Ettema T.J."/>
        </authorList>
    </citation>
    <scope>NUCLEOTIDE SEQUENCE</scope>
</reference>
<proteinExistence type="predicted"/>
<dbReference type="AlphaFoldDB" id="A0A0F9MCZ9"/>
<dbReference type="EMBL" id="LAZR01005010">
    <property type="protein sequence ID" value="KKN03669.1"/>
    <property type="molecule type" value="Genomic_DNA"/>
</dbReference>
<evidence type="ECO:0000313" key="1">
    <source>
        <dbReference type="EMBL" id="KKN03669.1"/>
    </source>
</evidence>
<sequence length="280" mass="30559">MLNAYADVTTFKSSEYADITANTAQTAFRELLESASRHIDKQTHRRFYCWEGIKYYDGKGGNLLIDDILSISLLRLDEDADDVYEATMAATDYLLYPANKLPYDRLELSNASNYGGFANGGPRGVEITGVHGYGDGESVTPYYASGQVVRDNPLAIGATTITTLATATLGAGMTLRIVDAVAANEEQVYITSITNATTFVVVRGVNGTTAAAHIQDTPLSIYEAPQPVIQATLVMAMRAWKRKDSAFQDAVGSPDTGMVVVYKDEDPYVKGVIHDYFRYL</sequence>
<name>A0A0F9MCZ9_9ZZZZ</name>
<comment type="caution">
    <text evidence="1">The sequence shown here is derived from an EMBL/GenBank/DDBJ whole genome shotgun (WGS) entry which is preliminary data.</text>
</comment>
<organism evidence="1">
    <name type="scientific">marine sediment metagenome</name>
    <dbReference type="NCBI Taxonomy" id="412755"/>
    <lineage>
        <taxon>unclassified sequences</taxon>
        <taxon>metagenomes</taxon>
        <taxon>ecological metagenomes</taxon>
    </lineage>
</organism>
<gene>
    <name evidence="1" type="ORF">LCGC14_1105320</name>
</gene>